<accession>A0A7S1T9L3</accession>
<dbReference type="AlphaFoldDB" id="A0A7S1T9L3"/>
<name>A0A7S1T9L3_9RHOD</name>
<gene>
    <name evidence="2" type="ORF">CCAE0312_LOCUS2328</name>
</gene>
<keyword evidence="1" id="KW-0732">Signal</keyword>
<dbReference type="GO" id="GO:1902600">
    <property type="term" value="P:proton transmembrane transport"/>
    <property type="evidence" value="ECO:0007669"/>
    <property type="project" value="TreeGrafter"/>
</dbReference>
<dbReference type="EMBL" id="HBGH01004198">
    <property type="protein sequence ID" value="CAD9230039.1"/>
    <property type="molecule type" value="Transcribed_RNA"/>
</dbReference>
<sequence>MVAVASMTRFRLLLVPVTRTAWILHIPGIDTRVSSRLVSQGNGMFDSKTVPGSHALVPDAAGSRWRKLMSSRIERIILNASDVWNSWGKSGPRTWRGTVHGMGQRVLSRIDAKETFFRKLNLDHRFTAEVPPSGLQILVPKDLKRESVLQYLDDCTSRAIPLHRLWFRVNAAFVPFTALLGLVPGPNIPLFWNLFRVYSHWNAWKAAERLQHLRTRDTQVQSHVLLDMAMEAVHSEKFLTGPVLDEMITTFHVPDLTETILTVQRQEKRRPGNFALEQR</sequence>
<dbReference type="PANTHER" id="PTHR28062">
    <property type="entry name" value="K+-H+ EXCHANGE-LIKE PROTEIN"/>
    <property type="match status" value="1"/>
</dbReference>
<dbReference type="Pfam" id="PF10173">
    <property type="entry name" value="Mit_KHE1"/>
    <property type="match status" value="1"/>
</dbReference>
<protein>
    <submittedName>
        <fullName evidence="2">Uncharacterized protein</fullName>
    </submittedName>
</protein>
<evidence type="ECO:0000256" key="1">
    <source>
        <dbReference type="SAM" id="SignalP"/>
    </source>
</evidence>
<dbReference type="InterPro" id="IPR018786">
    <property type="entry name" value="Mit_KHE1"/>
</dbReference>
<dbReference type="GO" id="GO:0005743">
    <property type="term" value="C:mitochondrial inner membrane"/>
    <property type="evidence" value="ECO:0007669"/>
    <property type="project" value="TreeGrafter"/>
</dbReference>
<dbReference type="PANTHER" id="PTHR28062:SF1">
    <property type="entry name" value="TRANSMEMBRANE PROTEIN"/>
    <property type="match status" value="1"/>
</dbReference>
<evidence type="ECO:0000313" key="2">
    <source>
        <dbReference type="EMBL" id="CAD9230039.1"/>
    </source>
</evidence>
<feature type="chain" id="PRO_5031002083" evidence="1">
    <location>
        <begin position="21"/>
        <end position="279"/>
    </location>
</feature>
<reference evidence="2" key="1">
    <citation type="submission" date="2021-01" db="EMBL/GenBank/DDBJ databases">
        <authorList>
            <person name="Corre E."/>
            <person name="Pelletier E."/>
            <person name="Niang G."/>
            <person name="Scheremetjew M."/>
            <person name="Finn R."/>
            <person name="Kale V."/>
            <person name="Holt S."/>
            <person name="Cochrane G."/>
            <person name="Meng A."/>
            <person name="Brown T."/>
            <person name="Cohen L."/>
        </authorList>
    </citation>
    <scope>NUCLEOTIDE SEQUENCE</scope>
    <source>
        <strain evidence="2">SAG 36.94</strain>
    </source>
</reference>
<feature type="signal peptide" evidence="1">
    <location>
        <begin position="1"/>
        <end position="20"/>
    </location>
</feature>
<dbReference type="GO" id="GO:0006813">
    <property type="term" value="P:potassium ion transport"/>
    <property type="evidence" value="ECO:0007669"/>
    <property type="project" value="TreeGrafter"/>
</dbReference>
<proteinExistence type="predicted"/>
<organism evidence="2">
    <name type="scientific">Compsopogon caeruleus</name>
    <dbReference type="NCBI Taxonomy" id="31354"/>
    <lineage>
        <taxon>Eukaryota</taxon>
        <taxon>Rhodophyta</taxon>
        <taxon>Compsopogonophyceae</taxon>
        <taxon>Compsopogonales</taxon>
        <taxon>Compsopogonaceae</taxon>
        <taxon>Compsopogon</taxon>
    </lineage>
</organism>